<name>A0A4R3JT61_9PROT</name>
<dbReference type="Proteomes" id="UP000295135">
    <property type="component" value="Unassembled WGS sequence"/>
</dbReference>
<evidence type="ECO:0000313" key="3">
    <source>
        <dbReference type="Proteomes" id="UP000295135"/>
    </source>
</evidence>
<feature type="signal peptide" evidence="1">
    <location>
        <begin position="1"/>
        <end position="26"/>
    </location>
</feature>
<gene>
    <name evidence="2" type="ORF">EDC61_12028</name>
</gene>
<protein>
    <recommendedName>
        <fullName evidence="4">DUF2946 domain-containing protein</fullName>
    </recommendedName>
</protein>
<reference evidence="2 3" key="1">
    <citation type="submission" date="2019-03" db="EMBL/GenBank/DDBJ databases">
        <title>Genomic Encyclopedia of Type Strains, Phase IV (KMG-IV): sequencing the most valuable type-strain genomes for metagenomic binning, comparative biology and taxonomic classification.</title>
        <authorList>
            <person name="Goeker M."/>
        </authorList>
    </citation>
    <scope>NUCLEOTIDE SEQUENCE [LARGE SCALE GENOMIC DNA]</scope>
    <source>
        <strain evidence="2 3">DSM 103923</strain>
    </source>
</reference>
<dbReference type="RefSeq" id="WP_126458189.1">
    <property type="nucleotide sequence ID" value="NZ_AP018721.1"/>
</dbReference>
<evidence type="ECO:0008006" key="4">
    <source>
        <dbReference type="Google" id="ProtNLM"/>
    </source>
</evidence>
<keyword evidence="3" id="KW-1185">Reference proteome</keyword>
<comment type="caution">
    <text evidence="2">The sequence shown here is derived from an EMBL/GenBank/DDBJ whole genome shotgun (WGS) entry which is preliminary data.</text>
</comment>
<feature type="chain" id="PRO_5020245935" description="DUF2946 domain-containing protein" evidence="1">
    <location>
        <begin position="27"/>
        <end position="97"/>
    </location>
</feature>
<evidence type="ECO:0000313" key="2">
    <source>
        <dbReference type="EMBL" id="TCS69467.1"/>
    </source>
</evidence>
<sequence>MIGQALRIFSLLLLLLALQWGGAAHALSHFDDDHDRAHTPCELCVAYAALDHGLADTTAKPEAVAQAYPLVQSSAYRALQAVEARPYLSRAPPTHLI</sequence>
<keyword evidence="1" id="KW-0732">Signal</keyword>
<accession>A0A4R3JT61</accession>
<dbReference type="EMBL" id="SLZY01000020">
    <property type="protein sequence ID" value="TCS69467.1"/>
    <property type="molecule type" value="Genomic_DNA"/>
</dbReference>
<dbReference type="AlphaFoldDB" id="A0A4R3JT61"/>
<organism evidence="2 3">
    <name type="scientific">Sulfuritortus calidifontis</name>
    <dbReference type="NCBI Taxonomy" id="1914471"/>
    <lineage>
        <taxon>Bacteria</taxon>
        <taxon>Pseudomonadati</taxon>
        <taxon>Pseudomonadota</taxon>
        <taxon>Betaproteobacteria</taxon>
        <taxon>Nitrosomonadales</taxon>
        <taxon>Thiobacillaceae</taxon>
        <taxon>Sulfuritortus</taxon>
    </lineage>
</organism>
<proteinExistence type="predicted"/>
<evidence type="ECO:0000256" key="1">
    <source>
        <dbReference type="SAM" id="SignalP"/>
    </source>
</evidence>